<dbReference type="InterPro" id="IPR051814">
    <property type="entry name" value="NAD(P)H-dep_FMN_reductase"/>
</dbReference>
<gene>
    <name evidence="6" type="ORF">GCM10008066_25360</name>
</gene>
<evidence type="ECO:0000256" key="1">
    <source>
        <dbReference type="ARBA" id="ARBA00005990"/>
    </source>
</evidence>
<name>A0A8J3F495_9BURK</name>
<evidence type="ECO:0000313" key="7">
    <source>
        <dbReference type="Proteomes" id="UP000642180"/>
    </source>
</evidence>
<keyword evidence="3" id="KW-0288">FMN</keyword>
<dbReference type="Proteomes" id="UP000642180">
    <property type="component" value="Unassembled WGS sequence"/>
</dbReference>
<reference evidence="7" key="1">
    <citation type="journal article" date="2019" name="Int. J. Syst. Evol. Microbiol.">
        <title>The Global Catalogue of Microorganisms (GCM) 10K type strain sequencing project: providing services to taxonomists for standard genome sequencing and annotation.</title>
        <authorList>
            <consortium name="The Broad Institute Genomics Platform"/>
            <consortium name="The Broad Institute Genome Sequencing Center for Infectious Disease"/>
            <person name="Wu L."/>
            <person name="Ma J."/>
        </authorList>
    </citation>
    <scope>NUCLEOTIDE SEQUENCE [LARGE SCALE GENOMIC DNA]</scope>
    <source>
        <strain evidence="7">CCM 2767</strain>
    </source>
</reference>
<keyword evidence="4" id="KW-0560">Oxidoreductase</keyword>
<evidence type="ECO:0000313" key="6">
    <source>
        <dbReference type="EMBL" id="GGI20704.1"/>
    </source>
</evidence>
<dbReference type="InterPro" id="IPR020048">
    <property type="entry name" value="NADPH-dep_FMN_reduc_SsuE"/>
</dbReference>
<dbReference type="InterPro" id="IPR029039">
    <property type="entry name" value="Flavoprotein-like_sf"/>
</dbReference>
<organism evidence="6 7">
    <name type="scientific">Oxalicibacterium faecigallinarum</name>
    <dbReference type="NCBI Taxonomy" id="573741"/>
    <lineage>
        <taxon>Bacteria</taxon>
        <taxon>Pseudomonadati</taxon>
        <taxon>Pseudomonadota</taxon>
        <taxon>Betaproteobacteria</taxon>
        <taxon>Burkholderiales</taxon>
        <taxon>Oxalobacteraceae</taxon>
        <taxon>Oxalicibacterium</taxon>
    </lineage>
</organism>
<dbReference type="AlphaFoldDB" id="A0A8J3F495"/>
<dbReference type="GO" id="GO:0046306">
    <property type="term" value="P:alkanesulfonate catabolic process"/>
    <property type="evidence" value="ECO:0007669"/>
    <property type="project" value="InterPro"/>
</dbReference>
<dbReference type="PANTHER" id="PTHR43408">
    <property type="entry name" value="FMN REDUCTASE (NADPH)"/>
    <property type="match status" value="1"/>
</dbReference>
<dbReference type="RefSeq" id="WP_188381702.1">
    <property type="nucleotide sequence ID" value="NZ_BMDI01000002.1"/>
</dbReference>
<evidence type="ECO:0000256" key="2">
    <source>
        <dbReference type="ARBA" id="ARBA00022630"/>
    </source>
</evidence>
<dbReference type="GO" id="GO:0008752">
    <property type="term" value="F:FMN reductase [NAD(P)H] activity"/>
    <property type="evidence" value="ECO:0007669"/>
    <property type="project" value="InterPro"/>
</dbReference>
<dbReference type="NCBIfam" id="TIGR03567">
    <property type="entry name" value="FMN_reduc_SsuE"/>
    <property type="match status" value="1"/>
</dbReference>
<keyword evidence="7" id="KW-1185">Reference proteome</keyword>
<dbReference type="Pfam" id="PF03358">
    <property type="entry name" value="FMN_red"/>
    <property type="match status" value="1"/>
</dbReference>
<sequence>MNILLLAGSPSTPSRSTRLLHHVGERLASLGHRYVKLHVRDLPAQSLIHADFADPVLKSARQQVAEADAVVIATPVYKAAYSGILKAFLDLLPQDGLKGKLVLPIATGGSQSHMLALDYGLRPVLSALDARHVLPSIYATEQQINWSAESGLIIDPLIAQRVSDGIENLSSSLAAIRETAAVNGFDPIPFSAVRCSV</sequence>
<proteinExistence type="inferred from homology"/>
<feature type="domain" description="NADPH-dependent FMN reductase-like" evidence="5">
    <location>
        <begin position="1"/>
        <end position="142"/>
    </location>
</feature>
<dbReference type="PANTHER" id="PTHR43408:SF1">
    <property type="entry name" value="FMN REDUCTASE (NADPH)"/>
    <property type="match status" value="1"/>
</dbReference>
<dbReference type="SUPFAM" id="SSF52218">
    <property type="entry name" value="Flavoproteins"/>
    <property type="match status" value="1"/>
</dbReference>
<keyword evidence="2" id="KW-0285">Flavoprotein</keyword>
<evidence type="ECO:0000256" key="4">
    <source>
        <dbReference type="ARBA" id="ARBA00023002"/>
    </source>
</evidence>
<evidence type="ECO:0000256" key="3">
    <source>
        <dbReference type="ARBA" id="ARBA00022643"/>
    </source>
</evidence>
<dbReference type="EMBL" id="BMDI01000002">
    <property type="protein sequence ID" value="GGI20704.1"/>
    <property type="molecule type" value="Genomic_DNA"/>
</dbReference>
<protein>
    <submittedName>
        <fullName evidence="6">NAD(P)H-dependent FMN reductase</fullName>
    </submittedName>
</protein>
<evidence type="ECO:0000259" key="5">
    <source>
        <dbReference type="Pfam" id="PF03358"/>
    </source>
</evidence>
<dbReference type="InterPro" id="IPR005025">
    <property type="entry name" value="FMN_Rdtase-like_dom"/>
</dbReference>
<dbReference type="Gene3D" id="3.40.50.360">
    <property type="match status" value="1"/>
</dbReference>
<comment type="caution">
    <text evidence="6">The sequence shown here is derived from an EMBL/GenBank/DDBJ whole genome shotgun (WGS) entry which is preliminary data.</text>
</comment>
<comment type="similarity">
    <text evidence="1">Belongs to the SsuE family.</text>
</comment>
<accession>A0A8J3F495</accession>